<keyword evidence="2" id="KW-0067">ATP-binding</keyword>
<accession>A0ABV4MNB3</accession>
<dbReference type="Gene3D" id="3.40.50.300">
    <property type="entry name" value="P-loop containing nucleotide triphosphate hydrolases"/>
    <property type="match status" value="2"/>
</dbReference>
<dbReference type="RefSeq" id="WP_371726543.1">
    <property type="nucleotide sequence ID" value="NZ_JBGOOS010000042.1"/>
</dbReference>
<evidence type="ECO:0000256" key="2">
    <source>
        <dbReference type="ARBA" id="ARBA00022840"/>
    </source>
</evidence>
<dbReference type="InterPro" id="IPR027785">
    <property type="entry name" value="UvrD-like_helicase_C"/>
</dbReference>
<evidence type="ECO:0000259" key="3">
    <source>
        <dbReference type="SMART" id="SM00382"/>
    </source>
</evidence>
<protein>
    <submittedName>
        <fullName evidence="4">AAA family ATPase</fullName>
    </submittedName>
</protein>
<dbReference type="InterPro" id="IPR050534">
    <property type="entry name" value="Coronavir_polyprotein_1ab"/>
</dbReference>
<organism evidence="4 5">
    <name type="scientific">Vibrio bivalvicida</name>
    <dbReference type="NCBI Taxonomy" id="1276888"/>
    <lineage>
        <taxon>Bacteria</taxon>
        <taxon>Pseudomonadati</taxon>
        <taxon>Pseudomonadota</taxon>
        <taxon>Gammaproteobacteria</taxon>
        <taxon>Vibrionales</taxon>
        <taxon>Vibrionaceae</taxon>
        <taxon>Vibrio</taxon>
        <taxon>Vibrio oreintalis group</taxon>
    </lineage>
</organism>
<dbReference type="Pfam" id="PF13538">
    <property type="entry name" value="UvrD_C_2"/>
    <property type="match status" value="1"/>
</dbReference>
<dbReference type="Pfam" id="PF14490">
    <property type="entry name" value="HHH_RecD2"/>
    <property type="match status" value="1"/>
</dbReference>
<dbReference type="Proteomes" id="UP001569151">
    <property type="component" value="Unassembled WGS sequence"/>
</dbReference>
<evidence type="ECO:0000313" key="4">
    <source>
        <dbReference type="EMBL" id="MEZ8211068.1"/>
    </source>
</evidence>
<evidence type="ECO:0000313" key="5">
    <source>
        <dbReference type="Proteomes" id="UP001569151"/>
    </source>
</evidence>
<feature type="domain" description="AAA+ ATPase" evidence="3">
    <location>
        <begin position="364"/>
        <end position="500"/>
    </location>
</feature>
<sequence length="754" mass="85298">MKLEPLKTSNSVIEVTGIITSILNVKVDGQRCSAIFRIKSEKETVRVVCSFGTITEAPSTHDLWSIKGKYQLDDKYGEQLIAAKAVRRTIDIDTSQELVCEYLAQNPAFSGIGITWAQKLNQAFPNRLIEILSSTNADYLSSHPELKMPLVLAESLLLGWRHCSAKMKLIEFLDKKKIPKTIASKLINLLGDSVINRLEENPYLLFVFFPVKNALAQWKKVDVIAQQQFLIQKNDVRRAISLVEVLLYEAYDIEGHTALPVKSIQKSLIQKGLNYLVSDLIIMPENQTLMLHEQKSLVQNVGHFAIEKMVDRRLNNIITSSYNHPINFSIKLLREYEVSYKLKSGFEHFAFDDIQVEAVKFVTESRLSVVSGGAGVGKTTIISAILYQHQYQNVSVWLLAPTGKAACRLTEETGKKAETVFSFVLQMKQRIRRGVLSEGLIIIDEASMLDIPLVYSMLKLLPRTFRLCLVGDVKQLEPVGPGLVFHQLAVDRRICVSLSRPYRQGKDSDLQRFCDAVGKQDFSEAQSVIHLMDFETFQLGDNEVVLYQPQSLSDQSMCKAALDIWYEKKGSGAKIQILAATRNMCQMVNQERQRIRAFRNKNQLSRKAFGQQFIKGDPVIYGKNDKDIGISNGSIGKIIELFDMPKYVDNRECILKIEFEDEGIRYLTESECLYLDLAYCITTHKSQGSQYDEVIVVLDSDYLIDNSWLYTAVSRARCNVALIGSYKLVEMAIKSLPNANHCHIGHPILIQAEL</sequence>
<dbReference type="SMART" id="SM00382">
    <property type="entry name" value="AAA"/>
    <property type="match status" value="1"/>
</dbReference>
<dbReference type="Gene3D" id="2.30.30.940">
    <property type="match status" value="1"/>
</dbReference>
<dbReference type="InterPro" id="IPR027417">
    <property type="entry name" value="P-loop_NTPase"/>
</dbReference>
<dbReference type="Pfam" id="PF13604">
    <property type="entry name" value="AAA_30"/>
    <property type="match status" value="1"/>
</dbReference>
<proteinExistence type="predicted"/>
<dbReference type="InterPro" id="IPR029493">
    <property type="entry name" value="RecD2-like_HHH"/>
</dbReference>
<dbReference type="SUPFAM" id="SSF52540">
    <property type="entry name" value="P-loop containing nucleoside triphosphate hydrolases"/>
    <property type="match status" value="2"/>
</dbReference>
<dbReference type="PANTHER" id="PTHR43788">
    <property type="entry name" value="DNA2/NAM7 HELICASE FAMILY MEMBER"/>
    <property type="match status" value="1"/>
</dbReference>
<dbReference type="CDD" id="cd18809">
    <property type="entry name" value="SF1_C_RecD"/>
    <property type="match status" value="1"/>
</dbReference>
<dbReference type="PANTHER" id="PTHR43788:SF6">
    <property type="entry name" value="DNA HELICASE B"/>
    <property type="match status" value="1"/>
</dbReference>
<dbReference type="EMBL" id="JBGOOS010000042">
    <property type="protein sequence ID" value="MEZ8211068.1"/>
    <property type="molecule type" value="Genomic_DNA"/>
</dbReference>
<reference evidence="4 5" key="1">
    <citation type="submission" date="2024-06" db="EMBL/GenBank/DDBJ databases">
        <authorList>
            <person name="Steensen K."/>
            <person name="Seneca J."/>
            <person name="Bartlau N."/>
            <person name="Yu A.X."/>
            <person name="Polz M.F."/>
        </authorList>
    </citation>
    <scope>NUCLEOTIDE SEQUENCE [LARGE SCALE GENOMIC DNA]</scope>
    <source>
        <strain evidence="4 5">1F146</strain>
    </source>
</reference>
<evidence type="ECO:0000256" key="1">
    <source>
        <dbReference type="ARBA" id="ARBA00022741"/>
    </source>
</evidence>
<keyword evidence="1" id="KW-0547">Nucleotide-binding</keyword>
<gene>
    <name evidence="4" type="ORF">ACED39_20065</name>
</gene>
<comment type="caution">
    <text evidence="4">The sequence shown here is derived from an EMBL/GenBank/DDBJ whole genome shotgun (WGS) entry which is preliminary data.</text>
</comment>
<keyword evidence="5" id="KW-1185">Reference proteome</keyword>
<name>A0ABV4MNB3_9VIBR</name>
<dbReference type="CDD" id="cd17933">
    <property type="entry name" value="DEXSc_RecD-like"/>
    <property type="match status" value="1"/>
</dbReference>
<dbReference type="InterPro" id="IPR003593">
    <property type="entry name" value="AAA+_ATPase"/>
</dbReference>